<dbReference type="SUPFAM" id="SSF48452">
    <property type="entry name" value="TPR-like"/>
    <property type="match status" value="1"/>
</dbReference>
<accession>A0A318N697</accession>
<reference evidence="1 2" key="1">
    <citation type="submission" date="2018-05" db="EMBL/GenBank/DDBJ databases">
        <title>Reference genomes for bee gut microbiota database.</title>
        <authorList>
            <person name="Ellegaard K.M."/>
        </authorList>
    </citation>
    <scope>NUCLEOTIDE SEQUENCE [LARGE SCALE GENOMIC DNA]</scope>
    <source>
        <strain evidence="1 2">ESL0284</strain>
    </source>
</reference>
<keyword evidence="2" id="KW-1185">Reference proteome</keyword>
<evidence type="ECO:0000313" key="1">
    <source>
        <dbReference type="EMBL" id="PXZ00502.1"/>
    </source>
</evidence>
<organism evidence="1 2">
    <name type="scientific">Commensalibacter melissae</name>
    <dbReference type="NCBI Taxonomy" id="2070537"/>
    <lineage>
        <taxon>Bacteria</taxon>
        <taxon>Pseudomonadati</taxon>
        <taxon>Pseudomonadota</taxon>
        <taxon>Alphaproteobacteria</taxon>
        <taxon>Acetobacterales</taxon>
        <taxon>Acetobacteraceae</taxon>
    </lineage>
</organism>
<dbReference type="Proteomes" id="UP000247565">
    <property type="component" value="Unassembled WGS sequence"/>
</dbReference>
<sequence length="410" mass="46204">MKPVSLLRNLWMVALLGIAGGLYSVSIESKEVVSQKMAAPLKNIEHLMKQGKIAQANAALKEVQTIPNPSAYEKNIIEHLRIALAIKQNNLDAAFTGYDELINSTRTSASEKIQIRMAQASLAYRARQYVKAIEYIKQYFLVGGTNTHMKTLLIQSYFLNNNYKEAMTAQQKQIDEEIKNGQVPAESQWQIMANCQEKLGDQDGLRHSYTQLAMHYPKAEYWGHIMAALSSSRDLSSSVKLEILNLRFNMNLMRTSEEYMEMAEVAMQANMPHFALKILAAGYGKGLLGTDHNSTRVMRLRKFIRDKINENKSALPAKLEAFEKAPNGDDMLMLGYDQVMDGKGQSGLLLMKEALKKTLKDSNEALLHYAMAQLQVNQKNQSIQNLKSIQAQGVIKEIADLWLIKLQTKT</sequence>
<name>A0A318N697_9PROT</name>
<gene>
    <name evidence="1" type="ORF">DK869_03585</name>
</gene>
<proteinExistence type="predicted"/>
<comment type="caution">
    <text evidence="1">The sequence shown here is derived from an EMBL/GenBank/DDBJ whole genome shotgun (WGS) entry which is preliminary data.</text>
</comment>
<dbReference type="InterPro" id="IPR011990">
    <property type="entry name" value="TPR-like_helical_dom_sf"/>
</dbReference>
<evidence type="ECO:0000313" key="2">
    <source>
        <dbReference type="Proteomes" id="UP000247565"/>
    </source>
</evidence>
<dbReference type="EMBL" id="QGLT01000002">
    <property type="protein sequence ID" value="PXZ00502.1"/>
    <property type="molecule type" value="Genomic_DNA"/>
</dbReference>
<dbReference type="Gene3D" id="1.25.40.10">
    <property type="entry name" value="Tetratricopeptide repeat domain"/>
    <property type="match status" value="1"/>
</dbReference>
<dbReference type="AlphaFoldDB" id="A0A318N697"/>
<evidence type="ECO:0008006" key="3">
    <source>
        <dbReference type="Google" id="ProtNLM"/>
    </source>
</evidence>
<dbReference type="OrthoDB" id="7340606at2"/>
<protein>
    <recommendedName>
        <fullName evidence="3">Tetratricopeptide repeat protein</fullName>
    </recommendedName>
</protein>
<dbReference type="RefSeq" id="WP_110438645.1">
    <property type="nucleotide sequence ID" value="NZ_CP046393.1"/>
</dbReference>